<feature type="domain" description="SLH" evidence="1">
    <location>
        <begin position="196"/>
        <end position="259"/>
    </location>
</feature>
<protein>
    <submittedName>
        <fullName evidence="2">S-layer domain protein</fullName>
    </submittedName>
</protein>
<sequence>YTELDGAMDCLTPVVYPNKTLVNASYIADGDDILYAYGLGFFSKVPASATVLVKSDKTKTPTEGFIPTNTAERAAGFKAYMNGGVQGFAYKENGMNVVLFANSLTNKVHQRDEYAYLSNFLFSSVLSDKNYDGSASLPFTDVADDAYYADAVVWAVAKNITSGATATTFAPNASCTRGQMVTFLWRANGSPEPKSTATSFTDVKSGAYYEKAVAWAVENNVTTGTSSTTFSPDASVTRAQAVTFQWRAAGAPKAEGTNAFADVSASAFYAPAVQWAVNAGVTTGTSDTTFSPNSNCLRAQIVSFLYRAAK</sequence>
<reference evidence="2" key="1">
    <citation type="journal article" date="2013" name="Environ. Microbiol.">
        <title>Microbiota from the distal guts of lean and obese adolescents exhibit partial functional redundancy besides clear differences in community structure.</title>
        <authorList>
            <person name="Ferrer M."/>
            <person name="Ruiz A."/>
            <person name="Lanza F."/>
            <person name="Haange S.B."/>
            <person name="Oberbach A."/>
            <person name="Till H."/>
            <person name="Bargiela R."/>
            <person name="Campoy C."/>
            <person name="Segura M.T."/>
            <person name="Richter M."/>
            <person name="von Bergen M."/>
            <person name="Seifert J."/>
            <person name="Suarez A."/>
        </authorList>
    </citation>
    <scope>NUCLEOTIDE SEQUENCE</scope>
</reference>
<proteinExistence type="predicted"/>
<organism evidence="2">
    <name type="scientific">human gut metagenome</name>
    <dbReference type="NCBI Taxonomy" id="408170"/>
    <lineage>
        <taxon>unclassified sequences</taxon>
        <taxon>metagenomes</taxon>
        <taxon>organismal metagenomes</taxon>
    </lineage>
</organism>
<dbReference type="PROSITE" id="PS51272">
    <property type="entry name" value="SLH"/>
    <property type="match status" value="3"/>
</dbReference>
<feature type="non-terminal residue" evidence="2">
    <location>
        <position position="1"/>
    </location>
</feature>
<accession>K1SI34</accession>
<dbReference type="EMBL" id="AJWY01008758">
    <property type="protein sequence ID" value="EKC60317.1"/>
    <property type="molecule type" value="Genomic_DNA"/>
</dbReference>
<name>K1SI34_9ZZZZ</name>
<feature type="domain" description="SLH" evidence="1">
    <location>
        <begin position="135"/>
        <end position="195"/>
    </location>
</feature>
<comment type="caution">
    <text evidence="2">The sequence shown here is derived from an EMBL/GenBank/DDBJ whole genome shotgun (WGS) entry which is preliminary data.</text>
</comment>
<dbReference type="AlphaFoldDB" id="K1SI34"/>
<evidence type="ECO:0000313" key="2">
    <source>
        <dbReference type="EMBL" id="EKC60317.1"/>
    </source>
</evidence>
<evidence type="ECO:0000259" key="1">
    <source>
        <dbReference type="PROSITE" id="PS51272"/>
    </source>
</evidence>
<dbReference type="InterPro" id="IPR001119">
    <property type="entry name" value="SLH_dom"/>
</dbReference>
<gene>
    <name evidence="2" type="ORF">LEA_12927</name>
</gene>
<feature type="domain" description="SLH" evidence="1">
    <location>
        <begin position="260"/>
        <end position="310"/>
    </location>
</feature>
<dbReference type="Pfam" id="PF00395">
    <property type="entry name" value="SLH"/>
    <property type="match status" value="3"/>
</dbReference>